<dbReference type="GeneID" id="62877328"/>
<evidence type="ECO:0000313" key="2">
    <source>
        <dbReference type="Proteomes" id="UP000637819"/>
    </source>
</evidence>
<dbReference type="Proteomes" id="UP000637819">
    <property type="component" value="Chromosome"/>
</dbReference>
<name>A0A8T8DZM5_9EURY</name>
<dbReference type="AlphaFoldDB" id="A0A8T8DZM5"/>
<proteinExistence type="predicted"/>
<dbReference type="OrthoDB" id="375864at2157"/>
<keyword evidence="2" id="KW-1185">Reference proteome</keyword>
<gene>
    <name evidence="1" type="ORF">JMJ58_19350</name>
</gene>
<protein>
    <submittedName>
        <fullName evidence="1">Uncharacterized protein</fullName>
    </submittedName>
</protein>
<accession>A0A8T8DZM5</accession>
<reference evidence="1 2" key="1">
    <citation type="submission" date="2021-01" db="EMBL/GenBank/DDBJ databases">
        <title>Genome Sequence and Methylation Pattern of Haloterrigena salifodinae BOL5-1, An Extremely Halophilic Archaeon from a Bolivian Salt Mine.</title>
        <authorList>
            <person name="DasSarma P."/>
            <person name="Anton B.P."/>
            <person name="DasSarma S.L."/>
            <person name="von Ehrenheim H.A.L."/>
            <person name="Martinez F.L."/>
            <person name="Guzman D."/>
            <person name="Roberts R.J."/>
            <person name="DasSarma S."/>
        </authorList>
    </citation>
    <scope>NUCLEOTIDE SEQUENCE [LARGE SCALE GENOMIC DNA]</scope>
    <source>
        <strain evidence="1 2">BOL5-1</strain>
    </source>
</reference>
<sequence>MTYLQSFSTGYLIAPEVDVQPFSGRNAVAAHDLYEDLEDVVGGPVYVAVSGVRYRLRPEYGIPADTVALPRHKFPFPHHEGDTLLVEREGAIGGRFG</sequence>
<dbReference type="RefSeq" id="WP_204747655.1">
    <property type="nucleotide sequence ID" value="NZ_CP069188.1"/>
</dbReference>
<dbReference type="EMBL" id="CP069188">
    <property type="protein sequence ID" value="QRV15038.1"/>
    <property type="molecule type" value="Genomic_DNA"/>
</dbReference>
<organism evidence="1 2">
    <name type="scientific">Haloterrigena salifodinae</name>
    <dbReference type="NCBI Taxonomy" id="2675099"/>
    <lineage>
        <taxon>Archaea</taxon>
        <taxon>Methanobacteriati</taxon>
        <taxon>Methanobacteriota</taxon>
        <taxon>Stenosarchaea group</taxon>
        <taxon>Halobacteria</taxon>
        <taxon>Halobacteriales</taxon>
        <taxon>Natrialbaceae</taxon>
        <taxon>Haloterrigena</taxon>
    </lineage>
</organism>
<evidence type="ECO:0000313" key="1">
    <source>
        <dbReference type="EMBL" id="QRV15038.1"/>
    </source>
</evidence>
<dbReference type="KEGG" id="hsal:JMJ58_19350"/>